<evidence type="ECO:0000313" key="13">
    <source>
        <dbReference type="Proteomes" id="UP000293172"/>
    </source>
</evidence>
<dbReference type="EMBL" id="QJUM01000002">
    <property type="protein sequence ID" value="TBV09446.1"/>
    <property type="molecule type" value="Genomic_DNA"/>
</dbReference>
<keyword evidence="5 7" id="KW-1133">Transmembrane helix</keyword>
<gene>
    <name evidence="11" type="ORF">DNK34_02630</name>
    <name evidence="10" type="ORF">DNK44_20730</name>
</gene>
<keyword evidence="12" id="KW-1185">Reference proteome</keyword>
<dbReference type="GO" id="GO:0140359">
    <property type="term" value="F:ABC-type transporter activity"/>
    <property type="evidence" value="ECO:0007669"/>
    <property type="project" value="InterPro"/>
</dbReference>
<feature type="transmembrane region" description="Helical" evidence="7">
    <location>
        <begin position="158"/>
        <end position="175"/>
    </location>
</feature>
<feature type="transmembrane region" description="Helical" evidence="7">
    <location>
        <begin position="72"/>
        <end position="96"/>
    </location>
</feature>
<feature type="transmembrane region" description="Helical" evidence="7">
    <location>
        <begin position="181"/>
        <end position="198"/>
    </location>
</feature>
<protein>
    <submittedName>
        <fullName evidence="10">ABC transporter ATP-binding protein</fullName>
    </submittedName>
</protein>
<dbReference type="Pfam" id="PF00005">
    <property type="entry name" value="ABC_tran"/>
    <property type="match status" value="1"/>
</dbReference>
<dbReference type="OrthoDB" id="9806127at2"/>
<dbReference type="PROSITE" id="PS50893">
    <property type="entry name" value="ABC_TRANSPORTER_2"/>
    <property type="match status" value="1"/>
</dbReference>
<dbReference type="PROSITE" id="PS50929">
    <property type="entry name" value="ABC_TM1F"/>
    <property type="match status" value="1"/>
</dbReference>
<keyword evidence="3" id="KW-0547">Nucleotide-binding</keyword>
<dbReference type="GO" id="GO:0005524">
    <property type="term" value="F:ATP binding"/>
    <property type="evidence" value="ECO:0007669"/>
    <property type="project" value="UniProtKB-KW"/>
</dbReference>
<dbReference type="InterPro" id="IPR039421">
    <property type="entry name" value="Type_1_exporter"/>
</dbReference>
<proteinExistence type="predicted"/>
<evidence type="ECO:0000313" key="11">
    <source>
        <dbReference type="EMBL" id="TBV09446.1"/>
    </source>
</evidence>
<organism evidence="10 13">
    <name type="scientific">Phytopseudomonas dryadis</name>
    <dbReference type="NCBI Taxonomy" id="2487520"/>
    <lineage>
        <taxon>Bacteria</taxon>
        <taxon>Pseudomonadati</taxon>
        <taxon>Pseudomonadota</taxon>
        <taxon>Gammaproteobacteria</taxon>
        <taxon>Pseudomonadales</taxon>
        <taxon>Pseudomonadaceae</taxon>
        <taxon>Phytopseudomonas</taxon>
    </lineage>
</organism>
<feature type="domain" description="ABC transmembrane type-1" evidence="9">
    <location>
        <begin position="22"/>
        <end position="322"/>
    </location>
</feature>
<evidence type="ECO:0000313" key="10">
    <source>
        <dbReference type="EMBL" id="TBU87364.1"/>
    </source>
</evidence>
<dbReference type="AlphaFoldDB" id="A0A4Q9QUV9"/>
<dbReference type="Proteomes" id="UP000293172">
    <property type="component" value="Unassembled WGS sequence"/>
</dbReference>
<evidence type="ECO:0000259" key="9">
    <source>
        <dbReference type="PROSITE" id="PS50929"/>
    </source>
</evidence>
<accession>A0A4Q9QUV9</accession>
<keyword evidence="4 10" id="KW-0067">ATP-binding</keyword>
<dbReference type="PANTHER" id="PTHR24221:SF233">
    <property type="entry name" value="ATP-BINDING_PERMEASE FUSION ABC TRANSPORTER-RELATED"/>
    <property type="match status" value="1"/>
</dbReference>
<dbReference type="FunFam" id="1.20.1560.10:FF:000077">
    <property type="entry name" value="ABC transporter ATP-binding protein/permease"/>
    <property type="match status" value="1"/>
</dbReference>
<dbReference type="SUPFAM" id="SSF52540">
    <property type="entry name" value="P-loop containing nucleoside triphosphate hydrolases"/>
    <property type="match status" value="1"/>
</dbReference>
<dbReference type="InterPro" id="IPR027417">
    <property type="entry name" value="P-loop_NTPase"/>
</dbReference>
<dbReference type="RefSeq" id="WP_131177513.1">
    <property type="nucleotide sequence ID" value="NZ_QJUL01000039.1"/>
</dbReference>
<evidence type="ECO:0000256" key="4">
    <source>
        <dbReference type="ARBA" id="ARBA00022840"/>
    </source>
</evidence>
<evidence type="ECO:0000259" key="8">
    <source>
        <dbReference type="PROSITE" id="PS50893"/>
    </source>
</evidence>
<keyword evidence="6 7" id="KW-0472">Membrane</keyword>
<dbReference type="Pfam" id="PF00664">
    <property type="entry name" value="ABC_membrane"/>
    <property type="match status" value="1"/>
</dbReference>
<dbReference type="EMBL" id="QJUL01000039">
    <property type="protein sequence ID" value="TBU87364.1"/>
    <property type="molecule type" value="Genomic_DNA"/>
</dbReference>
<dbReference type="SMART" id="SM00382">
    <property type="entry name" value="AAA"/>
    <property type="match status" value="1"/>
</dbReference>
<evidence type="ECO:0000256" key="6">
    <source>
        <dbReference type="ARBA" id="ARBA00023136"/>
    </source>
</evidence>
<dbReference type="FunFam" id="3.40.50.300:FF:001492">
    <property type="entry name" value="ABC transporter ATP-binding protein/permease"/>
    <property type="match status" value="1"/>
</dbReference>
<dbReference type="Gene3D" id="3.40.50.300">
    <property type="entry name" value="P-loop containing nucleotide triphosphate hydrolases"/>
    <property type="match status" value="1"/>
</dbReference>
<feature type="transmembrane region" description="Helical" evidence="7">
    <location>
        <begin position="20"/>
        <end position="42"/>
    </location>
</feature>
<dbReference type="Gene3D" id="1.20.1560.10">
    <property type="entry name" value="ABC transporter type 1, transmembrane domain"/>
    <property type="match status" value="1"/>
</dbReference>
<dbReference type="GO" id="GO:0016887">
    <property type="term" value="F:ATP hydrolysis activity"/>
    <property type="evidence" value="ECO:0007669"/>
    <property type="project" value="InterPro"/>
</dbReference>
<feature type="transmembrane region" description="Helical" evidence="7">
    <location>
        <begin position="280"/>
        <end position="305"/>
    </location>
</feature>
<dbReference type="Proteomes" id="UP000291334">
    <property type="component" value="Unassembled WGS sequence"/>
</dbReference>
<dbReference type="InterPro" id="IPR003593">
    <property type="entry name" value="AAA+_ATPase"/>
</dbReference>
<evidence type="ECO:0000256" key="2">
    <source>
        <dbReference type="ARBA" id="ARBA00022692"/>
    </source>
</evidence>
<keyword evidence="2 7" id="KW-0812">Transmembrane</keyword>
<dbReference type="InterPro" id="IPR017871">
    <property type="entry name" value="ABC_transporter-like_CS"/>
</dbReference>
<evidence type="ECO:0000313" key="12">
    <source>
        <dbReference type="Proteomes" id="UP000291334"/>
    </source>
</evidence>
<dbReference type="InterPro" id="IPR003439">
    <property type="entry name" value="ABC_transporter-like_ATP-bd"/>
</dbReference>
<dbReference type="InterPro" id="IPR011527">
    <property type="entry name" value="ABC1_TM_dom"/>
</dbReference>
<feature type="domain" description="ABC transporter" evidence="8">
    <location>
        <begin position="357"/>
        <end position="589"/>
    </location>
</feature>
<evidence type="ECO:0000256" key="3">
    <source>
        <dbReference type="ARBA" id="ARBA00022741"/>
    </source>
</evidence>
<comment type="caution">
    <text evidence="10">The sequence shown here is derived from an EMBL/GenBank/DDBJ whole genome shotgun (WGS) entry which is preliminary data.</text>
</comment>
<dbReference type="PANTHER" id="PTHR24221">
    <property type="entry name" value="ATP-BINDING CASSETTE SUB-FAMILY B"/>
    <property type="match status" value="1"/>
</dbReference>
<dbReference type="SUPFAM" id="SSF90123">
    <property type="entry name" value="ABC transporter transmembrane region"/>
    <property type="match status" value="1"/>
</dbReference>
<evidence type="ECO:0000256" key="7">
    <source>
        <dbReference type="SAM" id="Phobius"/>
    </source>
</evidence>
<dbReference type="CDD" id="cd07346">
    <property type="entry name" value="ABC_6TM_exporters"/>
    <property type="match status" value="1"/>
</dbReference>
<sequence length="592" mass="64649">MVDRLSWAEIRRLALHHKKALLLANAVAVFATLCSVPIPLLLPLLVDEVLLGDGDAALTVMDRFLPSDWQTAVGYIGLMLFLTFLLRGSALLFNVLQARLFAGLSKDIVYRIRIRLIERLKRISLSEYESLGGGTVTTHLVTDLDTLDKFIGETLSRFLVGVLTLAGTSAILLWMHWQLALLILLFNPLVIYATVLLGKRVKHLKKLENDSTSRFTQALTETLEAIQEIRAGNRQGFFLGRLGGRAREVRDYAVASQWKSDASNRASGLLFQFGIDIFRAAAMLTVLLSDLSIGQMLAVFSYLWFMIGPVEQLLSLQYAFYAAGGALTRINELLARADEPQYPQQADPFSGRDTVGIEVRGLSFAYNEEPVLDRLNLSIAPGEKVAIVGASGGGKSTLVQLLLGLYTPQAGSIRFGGSSQQEIGLAAIREHVAVVLQHPALFNDTVRANLCMGRERSDQACWQALGIAQLAQTIRQLPAGLDTVVGRSGVRLSGGQRQRLAIARMVLAEPKVVILDEATSALDAATEYALHQALGQFLQGRTTLIIAHRLSAVKQADRVLVFDGGSVAEDGDHRQLIADGGLYAKLYGNLQH</sequence>
<dbReference type="InterPro" id="IPR036640">
    <property type="entry name" value="ABC1_TM_sf"/>
</dbReference>
<evidence type="ECO:0000256" key="5">
    <source>
        <dbReference type="ARBA" id="ARBA00022989"/>
    </source>
</evidence>
<dbReference type="GO" id="GO:0034040">
    <property type="term" value="F:ATPase-coupled lipid transmembrane transporter activity"/>
    <property type="evidence" value="ECO:0007669"/>
    <property type="project" value="TreeGrafter"/>
</dbReference>
<reference evidence="12 13" key="1">
    <citation type="submission" date="2018-06" db="EMBL/GenBank/DDBJ databases">
        <title>Three novel Pseudomonas species isolated from symptomatic oak.</title>
        <authorList>
            <person name="Bueno-Gonzalez V."/>
            <person name="Brady C."/>
        </authorList>
    </citation>
    <scope>NUCLEOTIDE SEQUENCE [LARGE SCALE GENOMIC DNA]</scope>
    <source>
        <strain evidence="11 12">P26B</strain>
        <strain evidence="10 13">P6B</strain>
    </source>
</reference>
<comment type="subcellular location">
    <subcellularLocation>
        <location evidence="1">Cell membrane</location>
        <topology evidence="1">Multi-pass membrane protein</topology>
    </subcellularLocation>
</comment>
<name>A0A4Q9QUV9_9GAMM</name>
<dbReference type="GO" id="GO:0005886">
    <property type="term" value="C:plasma membrane"/>
    <property type="evidence" value="ECO:0007669"/>
    <property type="project" value="UniProtKB-SubCell"/>
</dbReference>
<evidence type="ECO:0000256" key="1">
    <source>
        <dbReference type="ARBA" id="ARBA00004651"/>
    </source>
</evidence>
<dbReference type="PROSITE" id="PS00211">
    <property type="entry name" value="ABC_TRANSPORTER_1"/>
    <property type="match status" value="1"/>
</dbReference>